<keyword evidence="2" id="KW-1185">Reference proteome</keyword>
<dbReference type="EMBL" id="JASPKY010000154">
    <property type="protein sequence ID" value="KAK9730005.1"/>
    <property type="molecule type" value="Genomic_DNA"/>
</dbReference>
<accession>A0AAW1L7R1</accession>
<evidence type="ECO:0000313" key="1">
    <source>
        <dbReference type="EMBL" id="KAK9730005.1"/>
    </source>
</evidence>
<proteinExistence type="predicted"/>
<dbReference type="AlphaFoldDB" id="A0AAW1L7R1"/>
<reference evidence="1 2" key="1">
    <citation type="journal article" date="2024" name="BMC Genomics">
        <title>De novo assembly and annotation of Popillia japonica's genome with initial clues to its potential as an invasive pest.</title>
        <authorList>
            <person name="Cucini C."/>
            <person name="Boschi S."/>
            <person name="Funari R."/>
            <person name="Cardaioli E."/>
            <person name="Iannotti N."/>
            <person name="Marturano G."/>
            <person name="Paoli F."/>
            <person name="Bruttini M."/>
            <person name="Carapelli A."/>
            <person name="Frati F."/>
            <person name="Nardi F."/>
        </authorList>
    </citation>
    <scope>NUCLEOTIDE SEQUENCE [LARGE SCALE GENOMIC DNA]</scope>
    <source>
        <strain evidence="1">DMR45628</strain>
    </source>
</reference>
<comment type="caution">
    <text evidence="1">The sequence shown here is derived from an EMBL/GenBank/DDBJ whole genome shotgun (WGS) entry which is preliminary data.</text>
</comment>
<sequence length="100" mass="11069">MYLHSVLFLYPRTKEDTLDLGPQYGKQVKPALTMLQCVAHSPYYSEGSISDRSVGLYLLLGMCRSGCMLRMIVRLGGVQSTLLAASRWARSTVQGHGHGH</sequence>
<organism evidence="1 2">
    <name type="scientific">Popillia japonica</name>
    <name type="common">Japanese beetle</name>
    <dbReference type="NCBI Taxonomy" id="7064"/>
    <lineage>
        <taxon>Eukaryota</taxon>
        <taxon>Metazoa</taxon>
        <taxon>Ecdysozoa</taxon>
        <taxon>Arthropoda</taxon>
        <taxon>Hexapoda</taxon>
        <taxon>Insecta</taxon>
        <taxon>Pterygota</taxon>
        <taxon>Neoptera</taxon>
        <taxon>Endopterygota</taxon>
        <taxon>Coleoptera</taxon>
        <taxon>Polyphaga</taxon>
        <taxon>Scarabaeiformia</taxon>
        <taxon>Scarabaeidae</taxon>
        <taxon>Rutelinae</taxon>
        <taxon>Popillia</taxon>
    </lineage>
</organism>
<evidence type="ECO:0000313" key="2">
    <source>
        <dbReference type="Proteomes" id="UP001458880"/>
    </source>
</evidence>
<gene>
    <name evidence="1" type="ORF">QE152_g15582</name>
</gene>
<protein>
    <submittedName>
        <fullName evidence="1">Uncharacterized protein</fullName>
    </submittedName>
</protein>
<name>A0AAW1L7R1_POPJA</name>
<dbReference type="Proteomes" id="UP001458880">
    <property type="component" value="Unassembled WGS sequence"/>
</dbReference>